<evidence type="ECO:0000313" key="2">
    <source>
        <dbReference type="EMBL" id="KKR14549.1"/>
    </source>
</evidence>
<dbReference type="PANTHER" id="PTHR11895">
    <property type="entry name" value="TRANSAMIDASE"/>
    <property type="match status" value="1"/>
</dbReference>
<dbReference type="GO" id="GO:0016740">
    <property type="term" value="F:transferase activity"/>
    <property type="evidence" value="ECO:0007669"/>
    <property type="project" value="UniProtKB-KW"/>
</dbReference>
<proteinExistence type="predicted"/>
<dbReference type="InterPro" id="IPR020556">
    <property type="entry name" value="Amidase_CS"/>
</dbReference>
<dbReference type="InterPro" id="IPR000120">
    <property type="entry name" value="Amidase"/>
</dbReference>
<sequence length="354" mass="37512">MKLNQLTIQEARQKLDQGEITAVDLTQACLERIKEVNGKIHACLAVDEVGALAQAVVADKKILSGQTGPLLGIPYLLKDNILAKGLPATAGSKMLENYIAPYDATIVKRLRKAGAILLGKTNLDEFAHGASTEYSAFGPTHNPWDTKRVPGGSSGGSAAAVATDMCLFALGTDTGGSIRHPAALCGVVGYKPSYGLCSRFGLIAMTSSTDVPGPLTKTVEDAAMVLSVMSGQDKQDGTTVRSKALAFESLKDLSGLKIGVPKEYFIDGLSEGVAKRVKEAIAELKQAGAGIVDVSLPHTKYGVSVYYIITPCEISSNLARFDGLRFGHQGEAKDLLEYYAQTRGEGFGPEVKRF</sequence>
<dbReference type="AlphaFoldDB" id="A0A0G0NEI1"/>
<dbReference type="InterPro" id="IPR023631">
    <property type="entry name" value="Amidase_dom"/>
</dbReference>
<gene>
    <name evidence="2" type="ORF">UT42_C0025G0008</name>
</gene>
<dbReference type="Pfam" id="PF01425">
    <property type="entry name" value="Amidase"/>
    <property type="match status" value="1"/>
</dbReference>
<protein>
    <submittedName>
        <fullName evidence="2">Glutamyl-tRNA(Gln) amidotransferase subunit A</fullName>
    </submittedName>
</protein>
<organism evidence="2 3">
    <name type="scientific">Candidatus Falkowbacteria bacterium GW2011_GWA2_39_24</name>
    <dbReference type="NCBI Taxonomy" id="1618634"/>
    <lineage>
        <taxon>Bacteria</taxon>
        <taxon>Candidatus Falkowiibacteriota</taxon>
    </lineage>
</organism>
<dbReference type="EMBL" id="LBWS01000025">
    <property type="protein sequence ID" value="KKR14549.1"/>
    <property type="molecule type" value="Genomic_DNA"/>
</dbReference>
<feature type="domain" description="Amidase" evidence="1">
    <location>
        <begin position="24"/>
        <end position="353"/>
    </location>
</feature>
<accession>A0A0G0NEI1</accession>
<keyword evidence="2" id="KW-0808">Transferase</keyword>
<dbReference type="Gene3D" id="3.90.1300.10">
    <property type="entry name" value="Amidase signature (AS) domain"/>
    <property type="match status" value="1"/>
</dbReference>
<name>A0A0G0NEI1_9BACT</name>
<dbReference type="PATRIC" id="fig|1618634.3.peg.326"/>
<reference evidence="2 3" key="1">
    <citation type="journal article" date="2015" name="Nature">
        <title>rRNA introns, odd ribosomes, and small enigmatic genomes across a large radiation of phyla.</title>
        <authorList>
            <person name="Brown C.T."/>
            <person name="Hug L.A."/>
            <person name="Thomas B.C."/>
            <person name="Sharon I."/>
            <person name="Castelle C.J."/>
            <person name="Singh A."/>
            <person name="Wilkins M.J."/>
            <person name="Williams K.H."/>
            <person name="Banfield J.F."/>
        </authorList>
    </citation>
    <scope>NUCLEOTIDE SEQUENCE [LARGE SCALE GENOMIC DNA]</scope>
</reference>
<dbReference type="SUPFAM" id="SSF75304">
    <property type="entry name" value="Amidase signature (AS) enzymes"/>
    <property type="match status" value="1"/>
</dbReference>
<dbReference type="InterPro" id="IPR036928">
    <property type="entry name" value="AS_sf"/>
</dbReference>
<evidence type="ECO:0000313" key="3">
    <source>
        <dbReference type="Proteomes" id="UP000034048"/>
    </source>
</evidence>
<dbReference type="PROSITE" id="PS00571">
    <property type="entry name" value="AMIDASES"/>
    <property type="match status" value="1"/>
</dbReference>
<dbReference type="PANTHER" id="PTHR11895:SF151">
    <property type="entry name" value="GLUTAMYL-TRNA(GLN) AMIDOTRANSFERASE SUBUNIT A"/>
    <property type="match status" value="1"/>
</dbReference>
<comment type="caution">
    <text evidence="2">The sequence shown here is derived from an EMBL/GenBank/DDBJ whole genome shotgun (WGS) entry which is preliminary data.</text>
</comment>
<evidence type="ECO:0000259" key="1">
    <source>
        <dbReference type="Pfam" id="PF01425"/>
    </source>
</evidence>
<dbReference type="Proteomes" id="UP000034048">
    <property type="component" value="Unassembled WGS sequence"/>
</dbReference>